<dbReference type="InterPro" id="IPR036915">
    <property type="entry name" value="Cyclin-like_sf"/>
</dbReference>
<dbReference type="GO" id="GO:0005634">
    <property type="term" value="C:nucleus"/>
    <property type="evidence" value="ECO:0007669"/>
    <property type="project" value="TreeGrafter"/>
</dbReference>
<dbReference type="InterPro" id="IPR013922">
    <property type="entry name" value="Cyclin_PHO80-like"/>
</dbReference>
<dbReference type="Pfam" id="PF08613">
    <property type="entry name" value="Cyclin"/>
    <property type="match status" value="1"/>
</dbReference>
<dbReference type="STRING" id="109895.A0A507DTU2"/>
<evidence type="ECO:0000256" key="1">
    <source>
        <dbReference type="SAM" id="MobiDB-lite"/>
    </source>
</evidence>
<name>A0A507DTU2_9FUNG</name>
<comment type="caution">
    <text evidence="2">The sequence shown here is derived from an EMBL/GenBank/DDBJ whole genome shotgun (WGS) entry which is preliminary data.</text>
</comment>
<evidence type="ECO:0008006" key="4">
    <source>
        <dbReference type="Google" id="ProtNLM"/>
    </source>
</evidence>
<dbReference type="AlphaFoldDB" id="A0A507DTU2"/>
<feature type="compositionally biased region" description="Basic residues" evidence="1">
    <location>
        <begin position="205"/>
        <end position="214"/>
    </location>
</feature>
<feature type="region of interest" description="Disordered" evidence="1">
    <location>
        <begin position="190"/>
        <end position="229"/>
    </location>
</feature>
<dbReference type="EMBL" id="QEAQ01000123">
    <property type="protein sequence ID" value="TPX55174.1"/>
    <property type="molecule type" value="Genomic_DNA"/>
</dbReference>
<evidence type="ECO:0000313" key="2">
    <source>
        <dbReference type="EMBL" id="TPX55174.1"/>
    </source>
</evidence>
<proteinExistence type="predicted"/>
<keyword evidence="3" id="KW-1185">Reference proteome</keyword>
<dbReference type="Gene3D" id="1.10.472.10">
    <property type="entry name" value="Cyclin-like"/>
    <property type="match status" value="1"/>
</dbReference>
<gene>
    <name evidence="2" type="ORF">PhCBS80983_g05534</name>
</gene>
<accession>A0A507DTU2</accession>
<evidence type="ECO:0000313" key="3">
    <source>
        <dbReference type="Proteomes" id="UP000318582"/>
    </source>
</evidence>
<dbReference type="CDD" id="cd20558">
    <property type="entry name" value="CYCLIN_ScPCL7-like"/>
    <property type="match status" value="1"/>
</dbReference>
<dbReference type="GO" id="GO:0000307">
    <property type="term" value="C:cyclin-dependent protein kinase holoenzyme complex"/>
    <property type="evidence" value="ECO:0007669"/>
    <property type="project" value="TreeGrafter"/>
</dbReference>
<dbReference type="Proteomes" id="UP000318582">
    <property type="component" value="Unassembled WGS sequence"/>
</dbReference>
<dbReference type="SUPFAM" id="SSF47954">
    <property type="entry name" value="Cyclin-like"/>
    <property type="match status" value="1"/>
</dbReference>
<organism evidence="2 3">
    <name type="scientific">Powellomyces hirtus</name>
    <dbReference type="NCBI Taxonomy" id="109895"/>
    <lineage>
        <taxon>Eukaryota</taxon>
        <taxon>Fungi</taxon>
        <taxon>Fungi incertae sedis</taxon>
        <taxon>Chytridiomycota</taxon>
        <taxon>Chytridiomycota incertae sedis</taxon>
        <taxon>Chytridiomycetes</taxon>
        <taxon>Spizellomycetales</taxon>
        <taxon>Powellomycetaceae</taxon>
        <taxon>Powellomyces</taxon>
    </lineage>
</organism>
<dbReference type="PANTHER" id="PTHR15615:SF117">
    <property type="entry name" value="PHO85 CYCLIN PHO80"/>
    <property type="match status" value="1"/>
</dbReference>
<reference evidence="2 3" key="1">
    <citation type="journal article" date="2019" name="Sci. Rep.">
        <title>Comparative genomics of chytrid fungi reveal insights into the obligate biotrophic and pathogenic lifestyle of Synchytrium endobioticum.</title>
        <authorList>
            <person name="van de Vossenberg B.T.L.H."/>
            <person name="Warris S."/>
            <person name="Nguyen H.D.T."/>
            <person name="van Gent-Pelzer M.P.E."/>
            <person name="Joly D.L."/>
            <person name="van de Geest H.C."/>
            <person name="Bonants P.J.M."/>
            <person name="Smith D.S."/>
            <person name="Levesque C.A."/>
            <person name="van der Lee T.A.J."/>
        </authorList>
    </citation>
    <scope>NUCLEOTIDE SEQUENCE [LARGE SCALE GENOMIC DNA]</scope>
    <source>
        <strain evidence="2 3">CBS 809.83</strain>
    </source>
</reference>
<dbReference type="GO" id="GO:0016538">
    <property type="term" value="F:cyclin-dependent protein serine/threonine kinase regulator activity"/>
    <property type="evidence" value="ECO:0007669"/>
    <property type="project" value="TreeGrafter"/>
</dbReference>
<protein>
    <recommendedName>
        <fullName evidence="4">Cyclin</fullName>
    </recommendedName>
</protein>
<sequence length="242" mass="27705">MSYSPRTTGTAAAANVPPAQSVKLPEYFHLVDVRDLIQLIADMLTRLTIHNDQIPLNSTTLTRFHSRATPQISLVEYLQRIVRYAQIERICLLVLLIYIDRICDRRRTFTVCSLTVHRFVITGFTCASKTLCDSYLTNTMYAKVGGISTKELNILELEFLFLIDWHLAADVEILQTYYVNLVKQHPHYTRIHKPPSSLSSSSSSSHHHHHHHRPVDHDPGLRVYKPPRAKPGALTSEIEWVD</sequence>
<dbReference type="GO" id="GO:0019901">
    <property type="term" value="F:protein kinase binding"/>
    <property type="evidence" value="ECO:0007669"/>
    <property type="project" value="InterPro"/>
</dbReference>
<dbReference type="PANTHER" id="PTHR15615">
    <property type="match status" value="1"/>
</dbReference>